<evidence type="ECO:0000313" key="4">
    <source>
        <dbReference type="Proteomes" id="UP000306791"/>
    </source>
</evidence>
<keyword evidence="4" id="KW-1185">Reference proteome</keyword>
<feature type="signal peptide" evidence="1">
    <location>
        <begin position="1"/>
        <end position="28"/>
    </location>
</feature>
<dbReference type="PANTHER" id="PTHR40469">
    <property type="entry name" value="SECRETED GLYCOSYL HYDROLASE"/>
    <property type="match status" value="1"/>
</dbReference>
<dbReference type="EMBL" id="VANI01000011">
    <property type="protein sequence ID" value="TLM77047.1"/>
    <property type="molecule type" value="Genomic_DNA"/>
</dbReference>
<dbReference type="SUPFAM" id="SSF52317">
    <property type="entry name" value="Class I glutamine amidotransferase-like"/>
    <property type="match status" value="1"/>
</dbReference>
<dbReference type="RefSeq" id="WP_138235954.1">
    <property type="nucleotide sequence ID" value="NZ_CP185860.1"/>
</dbReference>
<reference evidence="3 4" key="1">
    <citation type="submission" date="2019-05" db="EMBL/GenBank/DDBJ databases">
        <title>Microbulbifer harenosus sp. nov., an alginate-degrading bacterium isolated from coastal sand.</title>
        <authorList>
            <person name="Huang H."/>
            <person name="Mo K."/>
            <person name="Bao S."/>
        </authorList>
    </citation>
    <scope>NUCLEOTIDE SEQUENCE [LARGE SCALE GENOMIC DNA]</scope>
    <source>
        <strain evidence="3 4">HB161719</strain>
    </source>
</reference>
<dbReference type="InterPro" id="IPR029062">
    <property type="entry name" value="Class_I_gatase-like"/>
</dbReference>
<dbReference type="Gene3D" id="3.40.50.880">
    <property type="match status" value="1"/>
</dbReference>
<organism evidence="3 4">
    <name type="scientific">Microbulbifer harenosus</name>
    <dbReference type="NCBI Taxonomy" id="2576840"/>
    <lineage>
        <taxon>Bacteria</taxon>
        <taxon>Pseudomonadati</taxon>
        <taxon>Pseudomonadota</taxon>
        <taxon>Gammaproteobacteria</taxon>
        <taxon>Cellvibrionales</taxon>
        <taxon>Microbulbiferaceae</taxon>
        <taxon>Microbulbifer</taxon>
    </lineage>
</organism>
<feature type="chain" id="PRO_5047428944" evidence="1">
    <location>
        <begin position="29"/>
        <end position="262"/>
    </location>
</feature>
<name>A0ABY2UGY8_9GAMM</name>
<evidence type="ECO:0000313" key="3">
    <source>
        <dbReference type="EMBL" id="TLM77047.1"/>
    </source>
</evidence>
<accession>A0ABY2UGY8</accession>
<evidence type="ECO:0000256" key="1">
    <source>
        <dbReference type="SAM" id="SignalP"/>
    </source>
</evidence>
<evidence type="ECO:0000259" key="2">
    <source>
        <dbReference type="Pfam" id="PF06283"/>
    </source>
</evidence>
<protein>
    <submittedName>
        <fullName evidence="3">ThuA domain-containing protein</fullName>
    </submittedName>
</protein>
<keyword evidence="1" id="KW-0732">Signal</keyword>
<feature type="domain" description="ThuA-like" evidence="2">
    <location>
        <begin position="36"/>
        <end position="251"/>
    </location>
</feature>
<dbReference type="InterPro" id="IPR029010">
    <property type="entry name" value="ThuA-like"/>
</dbReference>
<comment type="caution">
    <text evidence="3">The sequence shown here is derived from an EMBL/GenBank/DDBJ whole genome shotgun (WGS) entry which is preliminary data.</text>
</comment>
<gene>
    <name evidence="3" type="ORF">FDY93_11895</name>
</gene>
<proteinExistence type="predicted"/>
<dbReference type="PANTHER" id="PTHR40469:SF2">
    <property type="entry name" value="GALACTOSE-BINDING DOMAIN-LIKE SUPERFAMILY PROTEIN"/>
    <property type="match status" value="1"/>
</dbReference>
<dbReference type="Proteomes" id="UP000306791">
    <property type="component" value="Unassembled WGS sequence"/>
</dbReference>
<sequence length="262" mass="29177">MPNKNKWLSPSAVALAIGALLSPAFAQAAETAAEKRILVFSKTNGWRHESIIVGKKALLELGLEEGLAVDISENAALFNSDTLAGYDAVVFLNTTGNIFSNSQRKAFEHYIRSGGGFVGIHAATDTEYEWPWYNKLVGAYFANHPQQQEAEKVVVDFEHPATGFLQAELEGNRWRRFDEWYNFKSVNPDIRVLMKLDESTYEGGENGENHPIAWYHEYDGGRAFYTAGGHTGESYRDPLFLQHILGGIRYAIGEHSGSDSKN</sequence>
<dbReference type="Pfam" id="PF06283">
    <property type="entry name" value="ThuA"/>
    <property type="match status" value="1"/>
</dbReference>